<keyword evidence="6" id="KW-0770">Synapse</keyword>
<gene>
    <name evidence="12" type="primary">PALMD</name>
</gene>
<dbReference type="PANTHER" id="PTHR46881:SF1">
    <property type="entry name" value="PALMDELPHIN"/>
    <property type="match status" value="1"/>
</dbReference>
<dbReference type="Proteomes" id="UP000694580">
    <property type="component" value="Chromosome 2"/>
</dbReference>
<proteinExistence type="inferred from homology"/>
<dbReference type="GO" id="GO:0008360">
    <property type="term" value="P:regulation of cell shape"/>
    <property type="evidence" value="ECO:0007669"/>
    <property type="project" value="InterPro"/>
</dbReference>
<protein>
    <recommendedName>
        <fullName evidence="9">Palmdelphin</fullName>
    </recommendedName>
</protein>
<keyword evidence="5" id="KW-0963">Cytoplasm</keyword>
<keyword evidence="8" id="KW-0966">Cell projection</keyword>
<keyword evidence="13" id="KW-1185">Reference proteome</keyword>
<reference evidence="12" key="2">
    <citation type="submission" date="2025-08" db="UniProtKB">
        <authorList>
            <consortium name="Ensembl"/>
        </authorList>
    </citation>
    <scope>IDENTIFICATION</scope>
</reference>
<dbReference type="PANTHER" id="PTHR46881">
    <property type="entry name" value="PALMDELPHIN"/>
    <property type="match status" value="1"/>
</dbReference>
<evidence type="ECO:0000256" key="11">
    <source>
        <dbReference type="SAM" id="MobiDB-lite"/>
    </source>
</evidence>
<feature type="compositionally biased region" description="Polar residues" evidence="11">
    <location>
        <begin position="283"/>
        <end position="308"/>
    </location>
</feature>
<dbReference type="GO" id="GO:0016020">
    <property type="term" value="C:membrane"/>
    <property type="evidence" value="ECO:0007669"/>
    <property type="project" value="InterPro"/>
</dbReference>
<sequence length="529" mass="60474">MEEADLLKERLQAITDKRRIREDIARKRRDIEEEKLKLQYLKKKSLREQWLMDGLSTQSEQEEEAMKLQAQDDLQQTQVLQSNINRIEKEIEALELEEMKISAKEELILRQLKEVEKTAEDIIKKLMWLMFFVSDPVRYIYSEIPDIPKSYKSPLLQRKNQDLESDGEHTKKAMFAMEISVEKDMRTGESLILSAATISPTEIQQKGIKVFDDGRKSVYALSSGGQVVKDDVGELSPRDVEELLLRASEKKVPVDVEYHEPVFSTPFNRPSTPRKADQDLASRSKTPSPSQLDSQTTPSPAQTKQSPFNIPEPITKTEPSSKNLFPHQSPKNTRLNLLNGGNSVAHQDTARLSPDCTLVSSFKGENHDLIDSEDGMLPFYQDTKFSVMNTLPMDLETSEPITMIFMGYQTAEDEEDEEIQAELVVIGDDQDKEVIDCVDPPLSYHPEGYHSKIFCPSNANVYRSEVKASCIRNYIQPRSDIVYMGLKTSAPQVPEKFQEDFLDFGQYPSNLFILNTLTCIRMHLAFLSY</sequence>
<evidence type="ECO:0000313" key="12">
    <source>
        <dbReference type="Ensembl" id="ENSDCDP00010024691.1"/>
    </source>
</evidence>
<evidence type="ECO:0000256" key="3">
    <source>
        <dbReference type="ARBA" id="ARBA00004552"/>
    </source>
</evidence>
<dbReference type="AlphaFoldDB" id="A0AAY4BWW0"/>
<evidence type="ECO:0000256" key="6">
    <source>
        <dbReference type="ARBA" id="ARBA00023018"/>
    </source>
</evidence>
<feature type="coiled-coil region" evidence="10">
    <location>
        <begin position="17"/>
        <end position="44"/>
    </location>
</feature>
<evidence type="ECO:0000256" key="9">
    <source>
        <dbReference type="ARBA" id="ARBA00040857"/>
    </source>
</evidence>
<dbReference type="Ensembl" id="ENSDCDT00010030605.1">
    <property type="protein sequence ID" value="ENSDCDP00010024691.1"/>
    <property type="gene ID" value="ENSDCDG00010015720.1"/>
</dbReference>
<dbReference type="GeneTree" id="ENSGT00940000157718"/>
<feature type="coiled-coil region" evidence="10">
    <location>
        <begin position="77"/>
        <end position="104"/>
    </location>
</feature>
<evidence type="ECO:0000256" key="8">
    <source>
        <dbReference type="ARBA" id="ARBA00023273"/>
    </source>
</evidence>
<reference evidence="12" key="3">
    <citation type="submission" date="2025-09" db="UniProtKB">
        <authorList>
            <consortium name="Ensembl"/>
        </authorList>
    </citation>
    <scope>IDENTIFICATION</scope>
</reference>
<evidence type="ECO:0000256" key="10">
    <source>
        <dbReference type="SAM" id="Coils"/>
    </source>
</evidence>
<name>A0AAY4BWW0_9TELE</name>
<keyword evidence="7 10" id="KW-0175">Coiled coil</keyword>
<evidence type="ECO:0000256" key="2">
    <source>
        <dbReference type="ARBA" id="ARBA00004496"/>
    </source>
</evidence>
<comment type="subcellular location">
    <subcellularLocation>
        <location evidence="1">Cell projection</location>
        <location evidence="1">Dendrite</location>
    </subcellularLocation>
    <subcellularLocation>
        <location evidence="3">Cell projection</location>
        <location evidence="3">Dendritic spine</location>
    </subcellularLocation>
    <subcellularLocation>
        <location evidence="2">Cytoplasm</location>
    </subcellularLocation>
</comment>
<evidence type="ECO:0000256" key="7">
    <source>
        <dbReference type="ARBA" id="ARBA00023054"/>
    </source>
</evidence>
<evidence type="ECO:0000256" key="1">
    <source>
        <dbReference type="ARBA" id="ARBA00004279"/>
    </source>
</evidence>
<dbReference type="GO" id="GO:0043197">
    <property type="term" value="C:dendritic spine"/>
    <property type="evidence" value="ECO:0007669"/>
    <property type="project" value="UniProtKB-SubCell"/>
</dbReference>
<accession>A0AAY4BWW0</accession>
<comment type="similarity">
    <text evidence="4">Belongs to the paralemmin family.</text>
</comment>
<evidence type="ECO:0000256" key="4">
    <source>
        <dbReference type="ARBA" id="ARBA00005756"/>
    </source>
</evidence>
<reference evidence="12 13" key="1">
    <citation type="submission" date="2020-06" db="EMBL/GenBank/DDBJ databases">
        <authorList>
            <consortium name="Wellcome Sanger Institute Data Sharing"/>
        </authorList>
    </citation>
    <scope>NUCLEOTIDE SEQUENCE [LARGE SCALE GENOMIC DNA]</scope>
</reference>
<evidence type="ECO:0000256" key="5">
    <source>
        <dbReference type="ARBA" id="ARBA00022490"/>
    </source>
</evidence>
<dbReference type="InterPro" id="IPR004965">
    <property type="entry name" value="Paralemmin"/>
</dbReference>
<organism evidence="12 13">
    <name type="scientific">Denticeps clupeoides</name>
    <name type="common">denticle herring</name>
    <dbReference type="NCBI Taxonomy" id="299321"/>
    <lineage>
        <taxon>Eukaryota</taxon>
        <taxon>Metazoa</taxon>
        <taxon>Chordata</taxon>
        <taxon>Craniata</taxon>
        <taxon>Vertebrata</taxon>
        <taxon>Euteleostomi</taxon>
        <taxon>Actinopterygii</taxon>
        <taxon>Neopterygii</taxon>
        <taxon>Teleostei</taxon>
        <taxon>Clupei</taxon>
        <taxon>Clupeiformes</taxon>
        <taxon>Denticipitoidei</taxon>
        <taxon>Denticipitidae</taxon>
        <taxon>Denticeps</taxon>
    </lineage>
</organism>
<evidence type="ECO:0000313" key="13">
    <source>
        <dbReference type="Proteomes" id="UP000694580"/>
    </source>
</evidence>
<feature type="region of interest" description="Disordered" evidence="11">
    <location>
        <begin position="262"/>
        <end position="332"/>
    </location>
</feature>
<dbReference type="GO" id="GO:0005737">
    <property type="term" value="C:cytoplasm"/>
    <property type="evidence" value="ECO:0007669"/>
    <property type="project" value="UniProtKB-SubCell"/>
</dbReference>
<dbReference type="Pfam" id="PF03285">
    <property type="entry name" value="Paralemmin"/>
    <property type="match status" value="2"/>
</dbReference>